<accession>A0A6P1MBN5</accession>
<dbReference type="PANTHER" id="PTHR14119:SF3">
    <property type="entry name" value="ISOCHORISMATASE DOMAIN-CONTAINING PROTEIN 2"/>
    <property type="match status" value="1"/>
</dbReference>
<reference evidence="2 3" key="1">
    <citation type="submission" date="2020-01" db="EMBL/GenBank/DDBJ databases">
        <title>Ponticoccus aerotolerans gen. nov., sp. nov., an anaerobic bacterium and proposal of Ponticoccusceae fam. nov., Ponticoccusles ord. nov. and Ponticoccuse classis nov. in the phylum Kiritimatiellaeota.</title>
        <authorList>
            <person name="Zhou L.Y."/>
            <person name="Du Z.J."/>
        </authorList>
    </citation>
    <scope>NUCLEOTIDE SEQUENCE [LARGE SCALE GENOMIC DNA]</scope>
    <source>
        <strain evidence="2 3">S-5007</strain>
    </source>
</reference>
<dbReference type="RefSeq" id="WP_160629135.1">
    <property type="nucleotide sequence ID" value="NZ_CP047593.1"/>
</dbReference>
<dbReference type="Pfam" id="PF00857">
    <property type="entry name" value="Isochorismatase"/>
    <property type="match status" value="1"/>
</dbReference>
<dbReference type="CDD" id="cd01012">
    <property type="entry name" value="YcaC_related"/>
    <property type="match status" value="1"/>
</dbReference>
<gene>
    <name evidence="2" type="ORF">GT409_10990</name>
</gene>
<protein>
    <submittedName>
        <fullName evidence="2">Isochorismatase family protein</fullName>
    </submittedName>
</protein>
<dbReference type="KEGG" id="taer:GT409_10990"/>
<feature type="domain" description="Isochorismatase-like" evidence="1">
    <location>
        <begin position="8"/>
        <end position="155"/>
    </location>
</feature>
<evidence type="ECO:0000313" key="2">
    <source>
        <dbReference type="EMBL" id="QHI69954.1"/>
    </source>
</evidence>
<evidence type="ECO:0000313" key="3">
    <source>
        <dbReference type="Proteomes" id="UP000464954"/>
    </source>
</evidence>
<dbReference type="SUPFAM" id="SSF52499">
    <property type="entry name" value="Isochorismatase-like hydrolases"/>
    <property type="match status" value="1"/>
</dbReference>
<dbReference type="EMBL" id="CP047593">
    <property type="protein sequence ID" value="QHI69954.1"/>
    <property type="molecule type" value="Genomic_DNA"/>
</dbReference>
<keyword evidence="3" id="KW-1185">Reference proteome</keyword>
<evidence type="ECO:0000259" key="1">
    <source>
        <dbReference type="Pfam" id="PF00857"/>
    </source>
</evidence>
<sequence length="178" mass="19827">MLKRDNAILVFIDVQGKLSEVVDGSEKLFKNLHRLLAGMKALDLPVLVTEQIPEKLGPTREEFQEFITEPPIAKSAFGCCGEPEFFQALEKAGRKQVILCGIETHVCVYQTALQLMESGHKVYVVADAVSSRDPENKKMALKRMEHEGVRTIGTESILFELLGDAKDPAFKSILQIVK</sequence>
<proteinExistence type="predicted"/>
<dbReference type="InterPro" id="IPR050993">
    <property type="entry name" value="Isochorismatase_domain"/>
</dbReference>
<dbReference type="InterPro" id="IPR036380">
    <property type="entry name" value="Isochorismatase-like_sf"/>
</dbReference>
<dbReference type="PANTHER" id="PTHR14119">
    <property type="entry name" value="HYDROLASE"/>
    <property type="match status" value="1"/>
</dbReference>
<organism evidence="2 3">
    <name type="scientific">Tichowtungia aerotolerans</name>
    <dbReference type="NCBI Taxonomy" id="2697043"/>
    <lineage>
        <taxon>Bacteria</taxon>
        <taxon>Pseudomonadati</taxon>
        <taxon>Kiritimatiellota</taxon>
        <taxon>Tichowtungiia</taxon>
        <taxon>Tichowtungiales</taxon>
        <taxon>Tichowtungiaceae</taxon>
        <taxon>Tichowtungia</taxon>
    </lineage>
</organism>
<dbReference type="Proteomes" id="UP000464954">
    <property type="component" value="Chromosome"/>
</dbReference>
<dbReference type="AlphaFoldDB" id="A0A6P1MBN5"/>
<dbReference type="Gene3D" id="3.40.50.850">
    <property type="entry name" value="Isochorismatase-like"/>
    <property type="match status" value="1"/>
</dbReference>
<dbReference type="InterPro" id="IPR000868">
    <property type="entry name" value="Isochorismatase-like_dom"/>
</dbReference>
<name>A0A6P1MBN5_9BACT</name>